<evidence type="ECO:0000256" key="3">
    <source>
        <dbReference type="ARBA" id="ARBA00022448"/>
    </source>
</evidence>
<dbReference type="EMBL" id="CP108084">
    <property type="protein sequence ID" value="WUP52659.1"/>
    <property type="molecule type" value="Genomic_DNA"/>
</dbReference>
<evidence type="ECO:0000256" key="8">
    <source>
        <dbReference type="ARBA" id="ARBA00023136"/>
    </source>
</evidence>
<evidence type="ECO:0000256" key="1">
    <source>
        <dbReference type="ARBA" id="ARBA00004429"/>
    </source>
</evidence>
<gene>
    <name evidence="12" type="ORF">OG994_14590</name>
</gene>
<feature type="transmembrane region" description="Helical" evidence="10">
    <location>
        <begin position="173"/>
        <end position="195"/>
    </location>
</feature>
<sequence length="301" mass="33422">MANTAVADPDSGLTRAQLAQRYGLRVAGERPSLPEYARQLWRYRHFMTAYSRAKVASSFSNTQLGQLWQVLTPLTNAAVYYLIFGVILSQHRNVPNFIAYLCTGVFIFMFTQSAVLNGTSSITSNLGLIRALHFPRAALPITTTLIQFQQLLMSMVVLAGIVLVTGEPITFKWLMLAPALVLQSIFNVGVTMIMARLGSKVTDLKQVMPFVLRTLMYASGVLYSVTLFRDHLPGWAATALESNPVLVYIELARYSLLESATPDHVASSLGRLWVLGVLWAVLFGIGGFIYFWRGEKEYGRG</sequence>
<evidence type="ECO:0000313" key="12">
    <source>
        <dbReference type="EMBL" id="WUP52659.1"/>
    </source>
</evidence>
<evidence type="ECO:0000256" key="7">
    <source>
        <dbReference type="ARBA" id="ARBA00022989"/>
    </source>
</evidence>
<name>A0ABZ1SED5_9ACTN</name>
<dbReference type="PROSITE" id="PS51012">
    <property type="entry name" value="ABC_TM2"/>
    <property type="match status" value="1"/>
</dbReference>
<proteinExistence type="inferred from homology"/>
<comment type="caution">
    <text evidence="10">Lacks conserved residue(s) required for the propagation of feature annotation.</text>
</comment>
<keyword evidence="8 10" id="KW-0472">Membrane</keyword>
<evidence type="ECO:0000256" key="4">
    <source>
        <dbReference type="ARBA" id="ARBA00022475"/>
    </source>
</evidence>
<keyword evidence="7 10" id="KW-1133">Transmembrane helix</keyword>
<comment type="similarity">
    <text evidence="2 10">Belongs to the ABC-2 integral membrane protein family.</text>
</comment>
<dbReference type="PANTHER" id="PTHR30413">
    <property type="entry name" value="INNER MEMBRANE TRANSPORT PERMEASE"/>
    <property type="match status" value="1"/>
</dbReference>
<evidence type="ECO:0000256" key="10">
    <source>
        <dbReference type="RuleBase" id="RU361157"/>
    </source>
</evidence>
<protein>
    <recommendedName>
        <fullName evidence="10">Transport permease protein</fullName>
    </recommendedName>
</protein>
<dbReference type="PRINTS" id="PR00164">
    <property type="entry name" value="ABC2TRNSPORT"/>
</dbReference>
<feature type="transmembrane region" description="Helical" evidence="10">
    <location>
        <begin position="272"/>
        <end position="292"/>
    </location>
</feature>
<reference evidence="12" key="1">
    <citation type="submission" date="2022-10" db="EMBL/GenBank/DDBJ databases">
        <title>The complete genomes of actinobacterial strains from the NBC collection.</title>
        <authorList>
            <person name="Joergensen T.S."/>
            <person name="Alvarez Arevalo M."/>
            <person name="Sterndorff E.B."/>
            <person name="Faurdal D."/>
            <person name="Vuksanovic O."/>
            <person name="Mourched A.-S."/>
            <person name="Charusanti P."/>
            <person name="Shaw S."/>
            <person name="Blin K."/>
            <person name="Weber T."/>
        </authorList>
    </citation>
    <scope>NUCLEOTIDE SEQUENCE</scope>
    <source>
        <strain evidence="12">NBC_00256</strain>
    </source>
</reference>
<dbReference type="RefSeq" id="WP_328853559.1">
    <property type="nucleotide sequence ID" value="NZ_CP108084.1"/>
</dbReference>
<keyword evidence="9" id="KW-0046">Antibiotic resistance</keyword>
<evidence type="ECO:0000256" key="6">
    <source>
        <dbReference type="ARBA" id="ARBA00022692"/>
    </source>
</evidence>
<evidence type="ECO:0000256" key="5">
    <source>
        <dbReference type="ARBA" id="ARBA00022519"/>
    </source>
</evidence>
<dbReference type="InterPro" id="IPR047817">
    <property type="entry name" value="ABC2_TM_bact-type"/>
</dbReference>
<evidence type="ECO:0000313" key="13">
    <source>
        <dbReference type="Proteomes" id="UP001432190"/>
    </source>
</evidence>
<keyword evidence="5" id="KW-0997">Cell inner membrane</keyword>
<feature type="domain" description="ABC transmembrane type-2" evidence="11">
    <location>
        <begin position="64"/>
        <end position="294"/>
    </location>
</feature>
<dbReference type="Proteomes" id="UP001432190">
    <property type="component" value="Chromosome"/>
</dbReference>
<keyword evidence="13" id="KW-1185">Reference proteome</keyword>
<evidence type="ECO:0000259" key="11">
    <source>
        <dbReference type="PROSITE" id="PS51012"/>
    </source>
</evidence>
<keyword evidence="6 10" id="KW-0812">Transmembrane</keyword>
<evidence type="ECO:0000256" key="2">
    <source>
        <dbReference type="ARBA" id="ARBA00007783"/>
    </source>
</evidence>
<dbReference type="Pfam" id="PF01061">
    <property type="entry name" value="ABC2_membrane"/>
    <property type="match status" value="1"/>
</dbReference>
<accession>A0ABZ1SED5</accession>
<feature type="transmembrane region" description="Helical" evidence="10">
    <location>
        <begin position="137"/>
        <end position="161"/>
    </location>
</feature>
<dbReference type="PANTHER" id="PTHR30413:SF8">
    <property type="entry name" value="TRANSPORT PERMEASE PROTEIN"/>
    <property type="match status" value="1"/>
</dbReference>
<evidence type="ECO:0000256" key="9">
    <source>
        <dbReference type="ARBA" id="ARBA00023251"/>
    </source>
</evidence>
<dbReference type="InterPro" id="IPR013525">
    <property type="entry name" value="ABC2_TM"/>
</dbReference>
<feature type="transmembrane region" description="Helical" evidence="10">
    <location>
        <begin position="70"/>
        <end position="91"/>
    </location>
</feature>
<keyword evidence="3 10" id="KW-0813">Transport</keyword>
<feature type="transmembrane region" description="Helical" evidence="10">
    <location>
        <begin position="97"/>
        <end position="116"/>
    </location>
</feature>
<dbReference type="InterPro" id="IPR000412">
    <property type="entry name" value="ABC_2_transport"/>
</dbReference>
<keyword evidence="4 10" id="KW-1003">Cell membrane</keyword>
<organism evidence="12 13">
    <name type="scientific">Micromonospora globbae</name>
    <dbReference type="NCBI Taxonomy" id="1894969"/>
    <lineage>
        <taxon>Bacteria</taxon>
        <taxon>Bacillati</taxon>
        <taxon>Actinomycetota</taxon>
        <taxon>Actinomycetes</taxon>
        <taxon>Micromonosporales</taxon>
        <taxon>Micromonosporaceae</taxon>
        <taxon>Micromonospora</taxon>
    </lineage>
</organism>
<comment type="subcellular location">
    <subcellularLocation>
        <location evidence="1">Cell inner membrane</location>
        <topology evidence="1">Multi-pass membrane protein</topology>
    </subcellularLocation>
    <subcellularLocation>
        <location evidence="10">Cell membrane</location>
        <topology evidence="10">Multi-pass membrane protein</topology>
    </subcellularLocation>
</comment>